<organism evidence="1 2">
    <name type="scientific">Hyphomicrobium denitrificans 1NES1</name>
    <dbReference type="NCBI Taxonomy" id="670307"/>
    <lineage>
        <taxon>Bacteria</taxon>
        <taxon>Pseudomonadati</taxon>
        <taxon>Pseudomonadota</taxon>
        <taxon>Alphaproteobacteria</taxon>
        <taxon>Hyphomicrobiales</taxon>
        <taxon>Hyphomicrobiaceae</taxon>
        <taxon>Hyphomicrobium</taxon>
    </lineage>
</organism>
<protein>
    <submittedName>
        <fullName evidence="1">Uncharacterized protein</fullName>
    </submittedName>
</protein>
<name>N0B6M0_9HYPH</name>
<evidence type="ECO:0000313" key="1">
    <source>
        <dbReference type="EMBL" id="AGK58658.1"/>
    </source>
</evidence>
<dbReference type="AlphaFoldDB" id="N0B6M0"/>
<gene>
    <name evidence="1" type="ORF">HYPDE_34933</name>
</gene>
<dbReference type="Proteomes" id="UP000005952">
    <property type="component" value="Chromosome"/>
</dbReference>
<accession>N0B6M0</accession>
<proteinExistence type="predicted"/>
<sequence>MSYVQTTDTTCRTCSGTGFIFRGQTMRHEIQRMRNGVTKKEIYFSRLRNLCPECMGSGVTLPREVQRTPWELAFQIVSSK</sequence>
<dbReference type="KEGG" id="hdt:HYPDE_34933"/>
<evidence type="ECO:0000313" key="2">
    <source>
        <dbReference type="Proteomes" id="UP000005952"/>
    </source>
</evidence>
<dbReference type="RefSeq" id="WP_015598681.1">
    <property type="nucleotide sequence ID" value="NC_021172.1"/>
</dbReference>
<keyword evidence="2" id="KW-1185">Reference proteome</keyword>
<dbReference type="EMBL" id="CP005587">
    <property type="protein sequence ID" value="AGK58658.1"/>
    <property type="molecule type" value="Genomic_DNA"/>
</dbReference>
<reference evidence="1 2" key="1">
    <citation type="journal article" date="2013" name="Genome Announc.">
        <title>Genome sequences for three denitrifying bacterial strains isolated from a uranium- and nitrate-contaminated subsurface environment.</title>
        <authorList>
            <person name="Venkatramanan R."/>
            <person name="Prakash O."/>
            <person name="Woyke T."/>
            <person name="Chain P."/>
            <person name="Goodwin L.A."/>
            <person name="Watson D."/>
            <person name="Brooks S."/>
            <person name="Kostka J.E."/>
            <person name="Green S.J."/>
        </authorList>
    </citation>
    <scope>NUCLEOTIDE SEQUENCE [LARGE SCALE GENOMIC DNA]</scope>
    <source>
        <strain evidence="1 2">1NES1</strain>
    </source>
</reference>
<dbReference type="HOGENOM" id="CLU_2666144_0_0_5"/>